<keyword evidence="2" id="KW-0812">Transmembrane</keyword>
<dbReference type="PANTHER" id="PTHR22550">
    <property type="entry name" value="SPORE GERMINATION PROTEIN"/>
    <property type="match status" value="1"/>
</dbReference>
<dbReference type="PROSITE" id="PS50234">
    <property type="entry name" value="VWFA"/>
    <property type="match status" value="1"/>
</dbReference>
<keyword evidence="7" id="KW-1185">Reference proteome</keyword>
<dbReference type="InterPro" id="IPR050768">
    <property type="entry name" value="UPF0353/GerABKA_families"/>
</dbReference>
<dbReference type="Gene3D" id="3.40.50.410">
    <property type="entry name" value="von Willebrand factor, type A domain"/>
    <property type="match status" value="1"/>
</dbReference>
<evidence type="ECO:0000313" key="7">
    <source>
        <dbReference type="Proteomes" id="UP000008311"/>
    </source>
</evidence>
<dbReference type="Proteomes" id="UP000008311">
    <property type="component" value="Unassembled WGS sequence"/>
</dbReference>
<dbReference type="SUPFAM" id="SSF53300">
    <property type="entry name" value="vWA-like"/>
    <property type="match status" value="1"/>
</dbReference>
<protein>
    <recommendedName>
        <fullName evidence="5">VWFA domain-containing protein</fullName>
    </recommendedName>
</protein>
<evidence type="ECO:0000259" key="5">
    <source>
        <dbReference type="PROSITE" id="PS50234"/>
    </source>
</evidence>
<evidence type="ECO:0000256" key="3">
    <source>
        <dbReference type="ARBA" id="ARBA00022989"/>
    </source>
</evidence>
<evidence type="ECO:0000256" key="1">
    <source>
        <dbReference type="ARBA" id="ARBA00022475"/>
    </source>
</evidence>
<evidence type="ECO:0000256" key="4">
    <source>
        <dbReference type="ARBA" id="ARBA00023136"/>
    </source>
</evidence>
<dbReference type="AlphaFoldDB" id="B9TFW0"/>
<dbReference type="InParanoid" id="B9TFW0"/>
<name>B9TFW0_RICCO</name>
<feature type="domain" description="VWFA" evidence="5">
    <location>
        <begin position="157"/>
        <end position="354"/>
    </location>
</feature>
<gene>
    <name evidence="6" type="ORF">RCOM_1842300</name>
</gene>
<dbReference type="InterPro" id="IPR036465">
    <property type="entry name" value="vWFA_dom_sf"/>
</dbReference>
<keyword evidence="4" id="KW-0472">Membrane</keyword>
<reference evidence="7" key="1">
    <citation type="journal article" date="2010" name="Nat. Biotechnol.">
        <title>Draft genome sequence of the oilseed species Ricinus communis.</title>
        <authorList>
            <person name="Chan A.P."/>
            <person name="Crabtree J."/>
            <person name="Zhao Q."/>
            <person name="Lorenzi H."/>
            <person name="Orvis J."/>
            <person name="Puiu D."/>
            <person name="Melake-Berhan A."/>
            <person name="Jones K.M."/>
            <person name="Redman J."/>
            <person name="Chen G."/>
            <person name="Cahoon E.B."/>
            <person name="Gedil M."/>
            <person name="Stanke M."/>
            <person name="Haas B.J."/>
            <person name="Wortman J.R."/>
            <person name="Fraser-Liggett C.M."/>
            <person name="Ravel J."/>
            <person name="Rabinowicz P.D."/>
        </authorList>
    </citation>
    <scope>NUCLEOTIDE SEQUENCE [LARGE SCALE GENOMIC DNA]</scope>
    <source>
        <strain evidence="7">cv. Hale</strain>
    </source>
</reference>
<keyword evidence="3" id="KW-1133">Transmembrane helix</keyword>
<dbReference type="InterPro" id="IPR002035">
    <property type="entry name" value="VWF_A"/>
</dbReference>
<proteinExistence type="predicted"/>
<accession>B9TFW0</accession>
<evidence type="ECO:0000313" key="6">
    <source>
        <dbReference type="EMBL" id="EEF25254.1"/>
    </source>
</evidence>
<dbReference type="CDD" id="cd00198">
    <property type="entry name" value="vWFA"/>
    <property type="match status" value="1"/>
</dbReference>
<dbReference type="Pfam" id="PF13519">
    <property type="entry name" value="VWA_2"/>
    <property type="match status" value="1"/>
</dbReference>
<dbReference type="PANTHER" id="PTHR22550:SF5">
    <property type="entry name" value="LEUCINE ZIPPER PROTEIN 4"/>
    <property type="match status" value="1"/>
</dbReference>
<dbReference type="STRING" id="3988.B9TFW0"/>
<evidence type="ECO:0000256" key="2">
    <source>
        <dbReference type="ARBA" id="ARBA00022692"/>
    </source>
</evidence>
<organism evidence="6 7">
    <name type="scientific">Ricinus communis</name>
    <name type="common">Castor bean</name>
    <dbReference type="NCBI Taxonomy" id="3988"/>
    <lineage>
        <taxon>Eukaryota</taxon>
        <taxon>Viridiplantae</taxon>
        <taxon>Streptophyta</taxon>
        <taxon>Embryophyta</taxon>
        <taxon>Tracheophyta</taxon>
        <taxon>Spermatophyta</taxon>
        <taxon>Magnoliopsida</taxon>
        <taxon>eudicotyledons</taxon>
        <taxon>Gunneridae</taxon>
        <taxon>Pentapetalae</taxon>
        <taxon>rosids</taxon>
        <taxon>fabids</taxon>
        <taxon>Malpighiales</taxon>
        <taxon>Euphorbiaceae</taxon>
        <taxon>Acalyphoideae</taxon>
        <taxon>Acalypheae</taxon>
        <taxon>Ricinus</taxon>
    </lineage>
</organism>
<dbReference type="EMBL" id="EQ980154">
    <property type="protein sequence ID" value="EEF25254.1"/>
    <property type="molecule type" value="Genomic_DNA"/>
</dbReference>
<keyword evidence="1" id="KW-1003">Cell membrane</keyword>
<sequence length="397" mass="43311">MMNGHFAKAYHRLKRLPATAEGQKQAALIVQHAFNQHYGQQMLGSQVSAFVQQQPVFQSLEAQIQAFFTQANAVLYGGQLPAAAEYLQQLAAVPFLLKNRHAQTYSWLEMVPADAFSDRINLLVKAATSLLLLCLVLALAGPQGESHQEQKIGKGAQSVFVIDRSVSMDHPFAGQATGGHAAEIKSAAARRLITAFIDSRPDDMMGVVGFTNSALYGMKITTNREGIHAAIQAATGPALNQTNIGAGITNAVTLFENIASTGSRAIVLLSDGAGKLSPRVKYQIRKQLVGKKLNLYWIVLREPDDISIFTGNVYDDDHLPEAIALDRFFQSLNVKYKAFEADNATALESALREIDAKEKNVIQYGVIIPGHDYAKDLMMIAFILGLGLVLIKQIKVY</sequence>